<feature type="site" description="Cleavage; by host furin" evidence="33">
    <location>
        <begin position="508"/>
        <end position="509"/>
    </location>
</feature>
<feature type="coiled-coil region" evidence="33">
    <location>
        <begin position="630"/>
        <end position="664"/>
    </location>
</feature>
<keyword evidence="25 33" id="KW-0472">Membrane</keyword>
<evidence type="ECO:0000259" key="37">
    <source>
        <dbReference type="Pfam" id="PF00517"/>
    </source>
</evidence>
<dbReference type="GO" id="GO:0020002">
    <property type="term" value="C:host cell plasma membrane"/>
    <property type="evidence" value="ECO:0007669"/>
    <property type="project" value="UniProtKB-SubCell"/>
</dbReference>
<dbReference type="Pfam" id="PF00516">
    <property type="entry name" value="GP120"/>
    <property type="match status" value="1"/>
</dbReference>
<comment type="function">
    <text evidence="33">Surface protein gp120: Attaches the virus to the host lymphoid cell by binding to the primary receptor CD4. This interaction induces a structural rearrangement creating a high affinity binding site for a chemokine coreceptor like CXCR4 and/or CCR5. Acts as a ligand for CD209/DC-SIGN and CLEC4M/DC-SIGNR, which are respectively found on dendritic cells (DCs), and on endothelial cells of liver sinusoids and lymph node sinuses. These interactions allow capture of viral particles at mucosal surfaces by these cells and subsequent transmission to permissive cells. HIV subverts the migration properties of dendritic cells to gain access to CD4+ T-cells in lymph nodes. Virus transmission to permissive T-cells occurs either in trans (without DCs infection, through viral capture and transmission), or in cis (following DCs productive infection, through the usual CD4-gp120 interaction), thereby inducing a robust infection. In trans infection, bound virions remain infectious over days and it is proposed that they are not degraded, but protected in non-lysosomal acidic organelles within the DCs close to the cell membrane thus contributing to the viral infectious potential during DCs' migration from the periphery to the lymphoid tissues. On arrival at lymphoid tissues, intact virions recycle back to DCs' cell surface allowing virus transmission to CD4+ T-cells.</text>
</comment>
<comment type="miscellaneous">
    <text evidence="33">HIV-1 lineages are divided in three main groups, M (for Major), O (for Outlier), and N (for New, or Non-M, Non-O). The vast majority of strains found worldwide belong to the group M. Group O seems to be endemic to and largely confined to Cameroon and neighboring countries in West Central Africa, where these viruses represent a small minority of HIV-1 strains. The group N is represented by a limited number of isolates from Cameroonian persons. The group M is further subdivided in 9 clades or subtypes (A to D, F to H, J and K).</text>
</comment>
<feature type="disulfide bond" evidence="33">
    <location>
        <begin position="379"/>
        <end position="412"/>
    </location>
</feature>
<feature type="transmembrane region" description="Helical" evidence="34">
    <location>
        <begin position="20"/>
        <end position="41"/>
    </location>
</feature>
<evidence type="ECO:0000256" key="6">
    <source>
        <dbReference type="ARBA" id="ARBA00004650"/>
    </source>
</evidence>
<feature type="disulfide bond" evidence="33">
    <location>
        <begin position="372"/>
        <end position="439"/>
    </location>
</feature>
<comment type="subunit">
    <text evidence="33">The mature envelope protein (Env) consists of a homotrimer of non-covalently associated gp120-gp41 heterodimers. The resulting complex protrudes from the virus surface as a spike. There seems to be as few as 10 spikes on the average virion. Surface protein gp120 interacts with host CD4, CCR5 and CXCR4. Gp120 also interacts with the C-type lectins CD209/DC-SIGN and CLEC4M/DC-SIGNR (collectively referred to as DC-SIGN(R)). Gp120 and gp41 interact with GalCer. Gp120 interacts with host ITGA4/ITGB7 complex; on CD4+ T-cells, this interaction results in rapid activation of integrin ITGAL/LFA-1, which facilitates efficient cell-to-cell spreading of HIV-1. Gp120 interacts with cell-associated heparan sulfate; this interaction increases virus infectivity on permissive cells and may be involved in infection of CD4- cells.</text>
</comment>
<evidence type="ECO:0000256" key="4">
    <source>
        <dbReference type="ARBA" id="ARBA00004563"/>
    </source>
</evidence>
<dbReference type="HAMAP" id="MF_04083">
    <property type="entry name" value="HIV_ENV"/>
    <property type="match status" value="1"/>
</dbReference>
<name>A0A0K0UXV1_HV1</name>
<evidence type="ECO:0000256" key="27">
    <source>
        <dbReference type="ARBA" id="ARBA00023157"/>
    </source>
</evidence>
<keyword evidence="13 33" id="KW-0165">Cleavage on pair of basic residues</keyword>
<comment type="similarity">
    <text evidence="33">Belongs to the HIV-1 env protein family.</text>
</comment>
<feature type="region of interest" description="V4" evidence="33">
    <location>
        <begin position="379"/>
        <end position="412"/>
    </location>
</feature>
<dbReference type="Gene3D" id="1.10.287.210">
    <property type="match status" value="1"/>
</dbReference>
<comment type="domain">
    <text evidence="33">The YXXL motif is involved in determining the exact site of viral release at the surface of infected mononuclear cells and promotes endocytosis. YXXL and di-leucine endocytosis motifs interact directly or indirectly with the clathrin adapter complexes, opperate independently, and their activities are not additive.</text>
</comment>
<dbReference type="InterPro" id="IPR000777">
    <property type="entry name" value="HIV1_Gp120"/>
</dbReference>
<comment type="subcellular location">
    <molecule>Transmembrane protein gp41</molecule>
    <subcellularLocation>
        <location evidence="33">Virion membrane</location>
        <topology evidence="33">Single-pass type I membrane protein</topology>
    </subcellularLocation>
    <subcellularLocation>
        <location evidence="33">Host cell membrane</location>
        <topology evidence="33">Single-pass type I membrane protein</topology>
    </subcellularLocation>
    <subcellularLocation>
        <location evidence="33">Host endosome membrane</location>
        <topology evidence="33">Single-pass type I membrane protein</topology>
    </subcellularLocation>
    <text evidence="33">It is probably concentrated at the site of budding and incorporated into the virions possibly by contacts between the cytoplasmic tail of Env and the N-terminus of Gag.</text>
</comment>
<evidence type="ECO:0000259" key="36">
    <source>
        <dbReference type="Pfam" id="PF00516"/>
    </source>
</evidence>
<feature type="chain" id="PRO_5023247097" description="Transmembrane protein gp41" evidence="33">
    <location>
        <begin position="509"/>
        <end position="853"/>
    </location>
</feature>
<keyword evidence="29 33" id="KW-0899">Viral immunoevasion</keyword>
<feature type="region of interest" description="CD4-binding loop" evidence="33">
    <location>
        <begin position="358"/>
        <end position="368"/>
    </location>
</feature>
<feature type="disulfide bond" evidence="33">
    <location>
        <begin position="214"/>
        <end position="243"/>
    </location>
</feature>
<feature type="disulfide bond" evidence="33">
    <location>
        <begin position="224"/>
        <end position="235"/>
    </location>
</feature>
<comment type="function">
    <text evidence="33">Envelope glycoprotein gp160: Oligomerizes in the host endoplasmic reticulum into predominantly trimers. In a second time, gp160 transits in the host Golgi, where glycosylation is completed. The precursor is then proteolytically cleaved in the trans-Golgi and thereby activated by cellular furin or furin-like proteases to produce gp120 and gp41.</text>
</comment>
<dbReference type="InterPro" id="IPR036377">
    <property type="entry name" value="Gp120_core_sf"/>
</dbReference>
<feature type="disulfide bond" evidence="33">
    <location>
        <begin position="53"/>
        <end position="73"/>
    </location>
</feature>
<evidence type="ECO:0000256" key="34">
    <source>
        <dbReference type="RuleBase" id="RU363095"/>
    </source>
</evidence>
<dbReference type="FunFam" id="2.170.40.20:FF:000003">
    <property type="entry name" value="Envelope glycoprotein gp160"/>
    <property type="match status" value="1"/>
</dbReference>
<feature type="short sequence motif" description="YXXL motif; contains endocytosis signal" evidence="33">
    <location>
        <begin position="709"/>
        <end position="712"/>
    </location>
</feature>
<evidence type="ECO:0000256" key="32">
    <source>
        <dbReference type="ARBA" id="ARBA00062028"/>
    </source>
</evidence>
<keyword evidence="15 33" id="KW-0053">Apoptosis</keyword>
<dbReference type="GO" id="GO:0052031">
    <property type="term" value="P:symbiont-mediated perturbation of host defense response"/>
    <property type="evidence" value="ECO:0007669"/>
    <property type="project" value="UniProtKB-UniRule"/>
</dbReference>
<feature type="region of interest" description="Immunosuppression" evidence="33">
    <location>
        <begin position="571"/>
        <end position="589"/>
    </location>
</feature>
<dbReference type="FunFam" id="1.20.5.490:FF:000001">
    <property type="entry name" value="Envelope glycoprotein gp160"/>
    <property type="match status" value="1"/>
</dbReference>
<dbReference type="GO" id="GO:0019064">
    <property type="term" value="P:fusion of virus membrane with host plasma membrane"/>
    <property type="evidence" value="ECO:0007669"/>
    <property type="project" value="UniProtKB-UniRule"/>
</dbReference>
<dbReference type="FunFam" id="2.170.40.20:FF:000001">
    <property type="entry name" value="Envelope glycoprotein gp160"/>
    <property type="match status" value="1"/>
</dbReference>
<keyword evidence="24 33" id="KW-0175">Coiled coil</keyword>
<evidence type="ECO:0000256" key="20">
    <source>
        <dbReference type="ARBA" id="ARBA00022879"/>
    </source>
</evidence>
<keyword evidence="23 33" id="KW-1039">Host endosome</keyword>
<evidence type="ECO:0000256" key="8">
    <source>
        <dbReference type="ARBA" id="ARBA00022510"/>
    </source>
</evidence>
<keyword evidence="17 33" id="KW-1161">Viral attachment to host cell</keyword>
<evidence type="ECO:0000256" key="33">
    <source>
        <dbReference type="HAMAP-Rule" id="MF_04083"/>
    </source>
</evidence>
<dbReference type="GO" id="GO:0016020">
    <property type="term" value="C:membrane"/>
    <property type="evidence" value="ECO:0007669"/>
    <property type="project" value="UniProtKB-UniRule"/>
</dbReference>
<keyword evidence="30 33" id="KW-0449">Lipoprotein</keyword>
<keyword evidence="31 33" id="KW-1160">Virus entry into host cell</keyword>
<comment type="domain">
    <text evidence="33">The membrane proximal external region (MPER) present in gp41 is a tryptophan-rich region recognized by the antibodies 2F5, Z13, and 4E10. MPER seems to play a role in fusion.</text>
</comment>
<accession>A0A0K0UXV1</accession>
<evidence type="ECO:0000256" key="12">
    <source>
        <dbReference type="ARBA" id="ARBA00022595"/>
    </source>
</evidence>
<comment type="PTM">
    <text evidence="33">Highly glycosylated by host. The high number of glycan on the protein is reffered to as 'glycan shield' because it contributes to hide protein sequence from adaptive immune system.</text>
</comment>
<comment type="domain">
    <text evidence="33">The CD4-binding region is targeted by the antibody b12.</text>
</comment>
<evidence type="ECO:0000313" key="38">
    <source>
        <dbReference type="EMBL" id="AKR68867.1"/>
    </source>
</evidence>
<dbReference type="CDD" id="cd09909">
    <property type="entry name" value="HIV-1-like_HR1-HR2"/>
    <property type="match status" value="1"/>
</dbReference>
<comment type="subcellular location">
    <molecule>Surface protein gp120</molecule>
    <subcellularLocation>
        <location evidence="33">Virion membrane</location>
        <topology evidence="33">Peripheral membrane protein</topology>
    </subcellularLocation>
    <subcellularLocation>
        <location evidence="33">Host cell membrane</location>
        <topology evidence="33">Peripheral membrane protein</topology>
    </subcellularLocation>
    <subcellularLocation>
        <location evidence="33">Host endosome membrane</location>
        <topology evidence="33">Single-pass type I membrane protein</topology>
    </subcellularLocation>
    <text evidence="33">The surface protein is not anchored to the viral envelope, but associates with the extravirion surface through its binding to TM. It is probably concentrated at the site of budding and incorporated into the virions possibly by contacts between the cytoplasmic tail of Env and the N-terminus of Gag.</text>
</comment>
<keyword evidence="7 33" id="KW-1168">Fusion of virus membrane with host membrane</keyword>
<keyword evidence="19 33" id="KW-1043">Host membrane</keyword>
<dbReference type="GO" id="GO:0044175">
    <property type="term" value="C:host cell endosome membrane"/>
    <property type="evidence" value="ECO:0007669"/>
    <property type="project" value="UniProtKB-SubCell"/>
</dbReference>
<evidence type="ECO:0000256" key="25">
    <source>
        <dbReference type="ARBA" id="ARBA00023136"/>
    </source>
</evidence>
<keyword evidence="10 33" id="KW-1165">Clathrin-mediated endocytosis of virus by host</keyword>
<dbReference type="InterPro" id="IPR000328">
    <property type="entry name" value="GP41-like"/>
</dbReference>
<proteinExistence type="inferred from homology"/>
<dbReference type="EMBL" id="KR423428">
    <property type="protein sequence ID" value="AKR68867.1"/>
    <property type="molecule type" value="Genomic_RNA"/>
</dbReference>
<dbReference type="GO" id="GO:0005198">
    <property type="term" value="F:structural molecule activity"/>
    <property type="evidence" value="ECO:0007669"/>
    <property type="project" value="UniProtKB-UniRule"/>
</dbReference>
<dbReference type="GO" id="GO:0019031">
    <property type="term" value="C:viral envelope"/>
    <property type="evidence" value="ECO:0007669"/>
    <property type="project" value="UniProtKB-KW"/>
</dbReference>
<evidence type="ECO:0000256" key="31">
    <source>
        <dbReference type="ARBA" id="ARBA00023296"/>
    </source>
</evidence>
<feature type="region of interest" description="Fusion peptide" evidence="33">
    <location>
        <begin position="509"/>
        <end position="529"/>
    </location>
</feature>
<evidence type="ECO:0000256" key="19">
    <source>
        <dbReference type="ARBA" id="ARBA00022870"/>
    </source>
</evidence>
<feature type="region of interest" description="MPER; binding to GalCer" evidence="33">
    <location>
        <begin position="659"/>
        <end position="680"/>
    </location>
</feature>
<comment type="domain">
    <text evidence="33">Some of the most genetically diverse regions of the viral genome are present in Env. They are called variable regions 1 through 5 (V1 through V5). Coreceptor usage of gp120 is determined mainly by the primary structure of the third variable region (V3) in the outer domain of gp120. The sequence of V3 determines which coreceptor, CCR5 and/or CXCR4 (corresponding to R5/macrophage, X4/T cell and R5X4/T cell and macrophage tropism), is used to trigger the fusion potential of the Env complex, and hence which cells the virus can infect. Binding to CCR5 involves a region adjacent in addition to V3.</text>
</comment>
<evidence type="ECO:0000256" key="28">
    <source>
        <dbReference type="ARBA" id="ARBA00023180"/>
    </source>
</evidence>
<comment type="PTM">
    <text evidence="33">Specific enzymatic cleavages in vivo yield mature proteins. Envelope glycoproteins are synthesized as a inactive precursor that is heavily N-glycosylated and processed likely by host cell furin in the Golgi to yield the mature SU and TM proteins. The cleavage site between SU and TM requires the minimal sequence [KR]-X-[KR]-R. About 2 of the 9 disulfide bonds of gp41 are reduced by P4HB/PDI, following binding to CD4 receptor.</text>
</comment>
<organism evidence="38">
    <name type="scientific">Human immunodeficiency virus type 1</name>
    <name type="common">HIV-1</name>
    <dbReference type="NCBI Taxonomy" id="11676"/>
    <lineage>
        <taxon>Viruses</taxon>
        <taxon>Riboviria</taxon>
        <taxon>Pararnavirae</taxon>
        <taxon>Artverviricota</taxon>
        <taxon>Revtraviricetes</taxon>
        <taxon>Ortervirales</taxon>
        <taxon>Retroviridae</taxon>
        <taxon>Orthoretrovirinae</taxon>
        <taxon>Lentivirus</taxon>
        <taxon>Lentivirus humimdef1</taxon>
    </lineage>
</organism>
<evidence type="ECO:0000256" key="15">
    <source>
        <dbReference type="ARBA" id="ARBA00022703"/>
    </source>
</evidence>
<keyword evidence="21 33" id="KW-1164">Virus endocytosis by host</keyword>
<evidence type="ECO:0000256" key="3">
    <source>
        <dbReference type="ARBA" id="ARBA00004505"/>
    </source>
</evidence>
<keyword evidence="14 33" id="KW-0812">Transmembrane</keyword>
<feature type="compositionally biased region" description="Basic and acidic residues" evidence="35">
    <location>
        <begin position="723"/>
        <end position="741"/>
    </location>
</feature>
<evidence type="ECO:0000256" key="23">
    <source>
        <dbReference type="ARBA" id="ARBA00023046"/>
    </source>
</evidence>
<comment type="subunit">
    <text evidence="32">The mature envelope protein (Env) consists of a homotrimer of non-covalently associated gp120-gp41 heterodimers. The resulting complex protrudes from the virus surface as a spike. There seems to be as few as 10 spikes on the average virion. Interacts with host CD4, CCR5 and CXCR4. Gp120 also interacts with the C-type lectins CD209/DC-SIGN and CLEC4M/DC-SIGNR (collectively referred to as DC-SIGN(R)). Gp120 and gp41 interact with GalCer. Gp120 interacts with host ITGA4/ITGB7 complex; on CD4+ T-cells, this interaction results in rapid activation of integrin ITGAL/LFA-1, which facilitates efficient cell-to-cell spreading of HIV-1. Gp120 interacts with cell-associated heparan sulfate; this interaction increases virus infectivity on permissive cells and may be involved in infection of CD4- cells.</text>
</comment>
<feature type="region of interest" description="Disordered" evidence="35">
    <location>
        <begin position="715"/>
        <end position="741"/>
    </location>
</feature>
<keyword evidence="9 33" id="KW-1032">Host cell membrane</keyword>
<feature type="topological domain" description="Cytoplasmic" evidence="33">
    <location>
        <begin position="703"/>
        <end position="853"/>
    </location>
</feature>
<reference evidence="38" key="1">
    <citation type="submission" date="2015-04" db="EMBL/GenBank/DDBJ databases">
        <authorList>
            <person name="Syromyatnikov M.Y."/>
            <person name="Popov V.N."/>
        </authorList>
    </citation>
    <scope>NUCLEOTIDE SEQUENCE</scope>
    <source>
        <strain evidence="38">700010867 - 700010867_C3</strain>
    </source>
</reference>
<feature type="chain" id="PRO_5023247096" description="Envelope glycoprotein gp160" evidence="33">
    <location>
        <begin position="32"/>
        <end position="853"/>
    </location>
</feature>
<dbReference type="GO" id="GO:1903911">
    <property type="term" value="P:positive regulation of receptor clustering"/>
    <property type="evidence" value="ECO:0007669"/>
    <property type="project" value="UniProtKB-UniRule"/>
</dbReference>
<comment type="subcellular location">
    <subcellularLocation>
        <location evidence="3">Host cell membrane</location>
        <topology evidence="3">Peripheral membrane protein</topology>
    </subcellularLocation>
    <subcellularLocation>
        <location evidence="1">Host cell membrane</location>
        <topology evidence="1">Single-pass type I membrane protein</topology>
    </subcellularLocation>
    <subcellularLocation>
        <location evidence="2">Host endosome membrane</location>
        <topology evidence="2">Peripheral membrane protein</topology>
    </subcellularLocation>
    <subcellularLocation>
        <location evidence="5">Host endosome membrane</location>
        <topology evidence="5">Single-pass type I membrane protein</topology>
    </subcellularLocation>
    <subcellularLocation>
        <location evidence="6">Virion membrane</location>
        <topology evidence="6">Peripheral membrane protein</topology>
    </subcellularLocation>
    <subcellularLocation>
        <location evidence="4">Virion membrane</location>
        <topology evidence="4">Single-pass type I membrane protein</topology>
    </subcellularLocation>
</comment>
<keyword evidence="26 33" id="KW-0564">Palmitate</keyword>
<keyword evidence="16 33" id="KW-0732">Signal</keyword>
<feature type="lipid moiety-binding region" description="S-palmitoyl cysteine; by host" evidence="33">
    <location>
        <position position="761"/>
    </location>
</feature>
<feature type="transmembrane region" description="Helical" evidence="34">
    <location>
        <begin position="675"/>
        <end position="696"/>
    </location>
</feature>
<dbReference type="GO" id="GO:0039654">
    <property type="term" value="P:fusion of virus membrane with host endosome membrane"/>
    <property type="evidence" value="ECO:0007669"/>
    <property type="project" value="UniProtKB-UniRule"/>
</dbReference>
<feature type="short sequence motif" description="Di-leucine internalization motif" evidence="33">
    <location>
        <begin position="852"/>
        <end position="853"/>
    </location>
</feature>
<dbReference type="SUPFAM" id="SSF58069">
    <property type="entry name" value="Virus ectodomain"/>
    <property type="match status" value="1"/>
</dbReference>
<comment type="miscellaneous">
    <text evidence="33">Inhibitors targeting HIV-1 viral envelope proteins are used as antiretroviral drugs. Attachment of virions to the cell surface via non-specific interactions and CD4 binding can be blocked by inhibitors that include cyanovirin-N, cyclotriazadisulfonamide analogs, PRO 2000, TNX 355 and PRO 542. In addition, BMS 806 can block CD4-induced conformational changes. Env interactions with the coreceptor molecules can be targeted by CCR5 antagonists including SCH-D, maraviroc (UK 427857) and aplaviroc (GW 873140), and the CXCR4 antagonist AMD 070. Fusion of viral and cellular membranes can be inhibited by peptides such as enfuvirtide and tifuvirtide (T 1249). Resistance to inhibitors associated with mutations in Env are observed. Most of the time, single mutations confer only a modest reduction in drug susceptibility. Combination of several mutations is usually required to develop a high-level drug resistance.</text>
</comment>
<keyword evidence="12 33" id="KW-1162">Viral penetration into host cytoplasm</keyword>
<dbReference type="Pfam" id="PF00517">
    <property type="entry name" value="GP41"/>
    <property type="match status" value="1"/>
</dbReference>
<feature type="domain" description="Human immunodeficiency virus 1 envelope glycoprotein Gp120" evidence="36">
    <location>
        <begin position="136"/>
        <end position="508"/>
    </location>
</feature>
<evidence type="ECO:0000256" key="13">
    <source>
        <dbReference type="ARBA" id="ARBA00022685"/>
    </source>
</evidence>
<gene>
    <name evidence="33 38" type="primary">env</name>
</gene>
<evidence type="ECO:0000256" key="7">
    <source>
        <dbReference type="ARBA" id="ARBA00022506"/>
    </source>
</evidence>
<dbReference type="InterPro" id="IPR037527">
    <property type="entry name" value="Gp160"/>
</dbReference>
<dbReference type="Gene3D" id="1.20.5.490">
    <property type="entry name" value="Single helix bin"/>
    <property type="match status" value="1"/>
</dbReference>
<evidence type="ECO:0000256" key="1">
    <source>
        <dbReference type="ARBA" id="ARBA00004402"/>
    </source>
</evidence>
<evidence type="ECO:0000256" key="22">
    <source>
        <dbReference type="ARBA" id="ARBA00022989"/>
    </source>
</evidence>
<comment type="PTM">
    <text evidence="33">Palmitoylation of the transmembrane protein and of Env polyprotein (prior to its proteolytic cleavage) is essential for their association with host cell membrane lipid rafts. Palmitoylation is therefore required for envelope trafficking to classical lipid rafts, but not for viral replication.</text>
</comment>
<organismHost>
    <name type="scientific">Homo sapiens</name>
    <name type="common">Human</name>
    <dbReference type="NCBI Taxonomy" id="9606"/>
</organismHost>
<evidence type="ECO:0000256" key="30">
    <source>
        <dbReference type="ARBA" id="ARBA00023288"/>
    </source>
</evidence>
<keyword evidence="18 33" id="KW-0946">Virion</keyword>
<dbReference type="GO" id="GO:0055036">
    <property type="term" value="C:virion membrane"/>
    <property type="evidence" value="ECO:0007669"/>
    <property type="project" value="UniProtKB-SubCell"/>
</dbReference>
<keyword evidence="22 33" id="KW-1133">Transmembrane helix</keyword>
<evidence type="ECO:0000256" key="24">
    <source>
        <dbReference type="ARBA" id="ARBA00023054"/>
    </source>
</evidence>
<dbReference type="GO" id="GO:0019062">
    <property type="term" value="P:virion attachment to host cell"/>
    <property type="evidence" value="ECO:0007669"/>
    <property type="project" value="UniProtKB-UniRule"/>
</dbReference>
<comment type="domain">
    <text evidence="33 34">The 17 amino acids long immunosuppressive region is present in many retroviral envelope proteins. Synthetic peptides derived from this relatively conserved sequence inhibit immune function in vitro and in vivo.</text>
</comment>
<evidence type="ECO:0000256" key="35">
    <source>
        <dbReference type="SAM" id="MobiDB-lite"/>
    </source>
</evidence>
<keyword evidence="27 33" id="KW-1015">Disulfide bond</keyword>
<evidence type="ECO:0000256" key="21">
    <source>
        <dbReference type="ARBA" id="ARBA00022890"/>
    </source>
</evidence>
<feature type="domain" description="Retroviral envelope protein GP41-like" evidence="37">
    <location>
        <begin position="527"/>
        <end position="716"/>
    </location>
</feature>
<evidence type="ECO:0000256" key="5">
    <source>
        <dbReference type="ARBA" id="ARBA00004578"/>
    </source>
</evidence>
<sequence length="853" mass="97007">MKVKGTRKNYQHLWRWGTMLLGMLMICSAAENLWVTVYYGVPVWKEATTTLFCASNAKAYDTEVHNVWATHACVPTDPSPQEIVLENVTENFNMWKNNMVEQMHEDIISLWDESLKPCVKLTPLCVTLNCSDINAKNSTNNSTLMNMGKGEMKNCSFNVTTEIRDKIKKEYALFYKLDVVQIENSAYRLINCNTSVITQACPKVSFEPIPIHYCAPAGFAILKCRDREFNGTGPCKNVSTVQCTHGIRPVVSTQLLLNGSLAEGDIVIRYENITNNAKTIIVSLNETVQINCTRPNNNTRRSIPIGPGRAFFATGDIIGDIRQAHCNISKDQWGNTLQRVTKKLREQFKNKTIVFKHSPGGDPEIVTHTFNCGGEFFYCNTTPLFNSTWYANGSDTYTWNNTDINGTITLQCRIKQIVNRWQEVGKAMYAPPISGKISCSSNITGLLLMRDGGSSNETKNNTEIFRPGGGNMRDNWRSELYKYKVVRIEPLGIAPTKAKRRVVQREKRAVGLGAMFLGFLGAAGSTMGAASITLTVQARLLLSGIVQQQNNLLRAIEAQQHLLQLTVWGIKQLQARVLAVERYLRDQQLLGIWGCSGKLICTTTVPWNSSWSNRSYKNIWDNLTWMQWEKEIDNYTNLIYTLLEESQDQQEKNEQELLELDKWDSLWNWFSITNWLWYIKIFIMIVAGLVGLRIVFTLISIVNRVRQGYSPLSFQTHLPAPRGPDRPEGTGEEGGERDRDRSGPLVDGFLAIIWVDLRSLCLFSYHRLRDLILIVTRIVELLGRRGWETLKYWGNLLQYWSQELKNSAVSLLNTIAIAVAEGTDRIIEIVRRFFRAILHIPTRIRQGLERALL</sequence>
<keyword evidence="11 33" id="KW-0945">Host-virus interaction</keyword>
<evidence type="ECO:0000256" key="16">
    <source>
        <dbReference type="ARBA" id="ARBA00022729"/>
    </source>
</evidence>
<keyword evidence="28 33" id="KW-0325">Glycoprotein</keyword>
<evidence type="ECO:0000256" key="11">
    <source>
        <dbReference type="ARBA" id="ARBA00022581"/>
    </source>
</evidence>
<evidence type="ECO:0000256" key="10">
    <source>
        <dbReference type="ARBA" id="ARBA00022570"/>
    </source>
</evidence>
<evidence type="ECO:0000256" key="18">
    <source>
        <dbReference type="ARBA" id="ARBA00022844"/>
    </source>
</evidence>
<dbReference type="GO" id="GO:1903908">
    <property type="term" value="P:positive regulation of plasma membrane raft polarization"/>
    <property type="evidence" value="ECO:0007669"/>
    <property type="project" value="UniProtKB-UniRule"/>
</dbReference>
<evidence type="ECO:0000256" key="26">
    <source>
        <dbReference type="ARBA" id="ARBA00023139"/>
    </source>
</evidence>
<dbReference type="SUPFAM" id="SSF56502">
    <property type="entry name" value="gp120 core"/>
    <property type="match status" value="2"/>
</dbReference>
<evidence type="ECO:0000256" key="2">
    <source>
        <dbReference type="ARBA" id="ARBA00004433"/>
    </source>
</evidence>
<evidence type="ECO:0000256" key="9">
    <source>
        <dbReference type="ARBA" id="ARBA00022511"/>
    </source>
</evidence>
<comment type="caution">
    <text evidence="33 34">Lacks conserved residue(s) required for the propagation of feature annotation.</text>
</comment>
<dbReference type="GO" id="GO:0075512">
    <property type="term" value="P:clathrin-dependent endocytosis of virus by host cell"/>
    <property type="evidence" value="ECO:0007669"/>
    <property type="project" value="UniProtKB-UniRule"/>
</dbReference>
<dbReference type="Gene3D" id="2.170.40.20">
    <property type="entry name" value="Human immunodeficiency virus 1, Gp160, envelope glycoprotein"/>
    <property type="match status" value="2"/>
</dbReference>
<evidence type="ECO:0000256" key="29">
    <source>
        <dbReference type="ARBA" id="ARBA00023280"/>
    </source>
</evidence>
<dbReference type="GO" id="GO:0019082">
    <property type="term" value="P:viral protein processing"/>
    <property type="evidence" value="ECO:0007669"/>
    <property type="project" value="UniProtKB-UniRule"/>
</dbReference>
<keyword evidence="20 33" id="KW-0261">Viral envelope protein</keyword>
<feature type="disulfide bond" evidence="33">
    <location>
        <begin position="595"/>
        <end position="601"/>
    </location>
</feature>
<comment type="function">
    <text evidence="33">Transmembrane protein gp41: Acts as a class I viral fusion protein. Under the current model, the protein has at least 3 conformational states: pre-fusion native state, pre-hairpin intermediate state, and post-fusion hairpin state. During fusion of viral and target intracellular membranes, the coiled coil regions (heptad repeats) assume a trimer-of-hairpins structure, positioning the fusion peptide in close proximity to the C-terminal region of the ectodomain. The formation of this structure appears to drive apposition and subsequent fusion of viral and target cell membranes. Complete fusion occurs in host cell endosomes and is dynamin-dependent, however some lipid transfer might occur at the plasma membrane. The virus undergoes clathrin-dependent internalization long before endosomal fusion, thus minimizing the surface exposure of conserved viral epitopes during fusion and reducing the efficacy of inhibitors targeting these epitopes. Membranes fusion leads to delivery of the nucleocapsid into the cytoplasm.</text>
</comment>
<protein>
    <recommendedName>
        <fullName evidence="33">Envelope glycoprotein gp160</fullName>
    </recommendedName>
    <alternativeName>
        <fullName evidence="33">Env polyprotein</fullName>
    </alternativeName>
    <component>
        <recommendedName>
            <fullName evidence="33">Surface protein gp120</fullName>
            <shortName evidence="33">SU</shortName>
        </recommendedName>
        <alternativeName>
            <fullName evidence="33">Glycoprotein 120</fullName>
            <shortName evidence="33">gp120</shortName>
        </alternativeName>
    </component>
    <component>
        <recommendedName>
            <fullName evidence="33">Transmembrane protein gp41</fullName>
            <shortName evidence="33">TM</shortName>
        </recommendedName>
        <alternativeName>
            <fullName evidence="33">Glycoprotein 41</fullName>
            <shortName evidence="33">gp41</shortName>
        </alternativeName>
    </component>
</protein>
<evidence type="ECO:0000256" key="17">
    <source>
        <dbReference type="ARBA" id="ARBA00022804"/>
    </source>
</evidence>
<keyword evidence="8 33" id="KW-1170">Fusion of virus membrane with host endosomal membrane</keyword>
<dbReference type="FunFam" id="1.10.287.210:FF:000001">
    <property type="entry name" value="Envelope glycoprotein gp160"/>
    <property type="match status" value="1"/>
</dbReference>
<evidence type="ECO:0000256" key="14">
    <source>
        <dbReference type="ARBA" id="ARBA00022692"/>
    </source>
</evidence>